<evidence type="ECO:0000256" key="1">
    <source>
        <dbReference type="SAM" id="MobiDB-lite"/>
    </source>
</evidence>
<dbReference type="OrthoDB" id="2272012at2759"/>
<feature type="compositionally biased region" description="Basic and acidic residues" evidence="1">
    <location>
        <begin position="162"/>
        <end position="180"/>
    </location>
</feature>
<feature type="compositionally biased region" description="Polar residues" evidence="1">
    <location>
        <begin position="820"/>
        <end position="829"/>
    </location>
</feature>
<feature type="compositionally biased region" description="Basic and acidic residues" evidence="1">
    <location>
        <begin position="264"/>
        <end position="311"/>
    </location>
</feature>
<protein>
    <submittedName>
        <fullName evidence="2">(Mediterranean fruit fly) hypothetical protein</fullName>
    </submittedName>
</protein>
<feature type="region of interest" description="Disordered" evidence="1">
    <location>
        <begin position="704"/>
        <end position="858"/>
    </location>
</feature>
<dbReference type="AlphaFoldDB" id="A0A811V7R1"/>
<gene>
    <name evidence="2" type="ORF">CCAP1982_LOCUS19422</name>
</gene>
<dbReference type="EMBL" id="CAJHJT010000056">
    <property type="protein sequence ID" value="CAD7011317.1"/>
    <property type="molecule type" value="Genomic_DNA"/>
</dbReference>
<name>A0A811V7R1_CERCA</name>
<feature type="compositionally biased region" description="Basic residues" evidence="1">
    <location>
        <begin position="56"/>
        <end position="75"/>
    </location>
</feature>
<feature type="region of interest" description="Disordered" evidence="1">
    <location>
        <begin position="1"/>
        <end position="132"/>
    </location>
</feature>
<feature type="compositionally biased region" description="Polar residues" evidence="1">
    <location>
        <begin position="187"/>
        <end position="200"/>
    </location>
</feature>
<feature type="compositionally biased region" description="Gly residues" evidence="1">
    <location>
        <begin position="1"/>
        <end position="18"/>
    </location>
</feature>
<feature type="region of interest" description="Disordered" evidence="1">
    <location>
        <begin position="656"/>
        <end position="686"/>
    </location>
</feature>
<feature type="compositionally biased region" description="Low complexity" evidence="1">
    <location>
        <begin position="332"/>
        <end position="342"/>
    </location>
</feature>
<feature type="compositionally biased region" description="Polar residues" evidence="1">
    <location>
        <begin position="723"/>
        <end position="735"/>
    </location>
</feature>
<feature type="region of interest" description="Disordered" evidence="1">
    <location>
        <begin position="556"/>
        <end position="641"/>
    </location>
</feature>
<feature type="compositionally biased region" description="Polar residues" evidence="1">
    <location>
        <begin position="24"/>
        <end position="48"/>
    </location>
</feature>
<feature type="compositionally biased region" description="Low complexity" evidence="1">
    <location>
        <begin position="579"/>
        <end position="617"/>
    </location>
</feature>
<evidence type="ECO:0000313" key="2">
    <source>
        <dbReference type="EMBL" id="CAD7011317.1"/>
    </source>
</evidence>
<organism evidence="2 3">
    <name type="scientific">Ceratitis capitata</name>
    <name type="common">Mediterranean fruit fly</name>
    <name type="synonym">Tephritis capitata</name>
    <dbReference type="NCBI Taxonomy" id="7213"/>
    <lineage>
        <taxon>Eukaryota</taxon>
        <taxon>Metazoa</taxon>
        <taxon>Ecdysozoa</taxon>
        <taxon>Arthropoda</taxon>
        <taxon>Hexapoda</taxon>
        <taxon>Insecta</taxon>
        <taxon>Pterygota</taxon>
        <taxon>Neoptera</taxon>
        <taxon>Endopterygota</taxon>
        <taxon>Diptera</taxon>
        <taxon>Brachycera</taxon>
        <taxon>Muscomorpha</taxon>
        <taxon>Tephritoidea</taxon>
        <taxon>Tephritidae</taxon>
        <taxon>Ceratitis</taxon>
        <taxon>Ceratitis</taxon>
    </lineage>
</organism>
<feature type="compositionally biased region" description="Gly residues" evidence="1">
    <location>
        <begin position="677"/>
        <end position="686"/>
    </location>
</feature>
<feature type="region of interest" description="Disordered" evidence="1">
    <location>
        <begin position="332"/>
        <end position="368"/>
    </location>
</feature>
<reference evidence="2" key="1">
    <citation type="submission" date="2020-11" db="EMBL/GenBank/DDBJ databases">
        <authorList>
            <person name="Whitehead M."/>
        </authorList>
    </citation>
    <scope>NUCLEOTIDE SEQUENCE</scope>
    <source>
        <strain evidence="2">EGII</strain>
    </source>
</reference>
<proteinExistence type="predicted"/>
<dbReference type="Proteomes" id="UP000606786">
    <property type="component" value="Unassembled WGS sequence"/>
</dbReference>
<evidence type="ECO:0000313" key="3">
    <source>
        <dbReference type="Proteomes" id="UP000606786"/>
    </source>
</evidence>
<comment type="caution">
    <text evidence="2">The sequence shown here is derived from an EMBL/GenBank/DDBJ whole genome shotgun (WGS) entry which is preliminary data.</text>
</comment>
<feature type="compositionally biased region" description="Acidic residues" evidence="1">
    <location>
        <begin position="239"/>
        <end position="263"/>
    </location>
</feature>
<accession>A0A811V7R1</accession>
<feature type="compositionally biased region" description="Polar residues" evidence="1">
    <location>
        <begin position="565"/>
        <end position="578"/>
    </location>
</feature>
<sequence>MWFRLSGGGSSSGGGGSGADSTDDASPTTQANHTLAVPTTTTSANSEPSRFEKFRRASFRRKSTGQMATRKRSKSPHFILQADKSTSLEEADEDAEKERLADAAASSAMPVQDRLNGQGTNGLPVSNNNVTGSTQSLYKSEVDILLNGPEGETTTLVLLSDPKPEHKKPTLKSIKTDPPKRKFYKHFTSSSGTARRQGSLESAEMPPTVSVLAALREFTPKSTQQKQPHQPRAAKYSESEDYDDDVDTDSTDTDDESSDAADVDTDKLSPKRDNAKEKKILLTDPKYKHNRIEKSSSKTKMTDLEKRESLKRSRSARKLAAAERVAAAAAAAAATTGGTEEGSNSNSTPQKKKDKRAEKEAAKKHSRGHNNLNLHALVKFVMNNKKFLNNDEFTLTRRKSISEAATTVITVAATCKPMPIALKYSPDDVVAEAPKEHDAKAERNVVLVKKQNLKNSFCDHLTNNNNECHLDHSQDECADNKVNKKKKQKKQKKNSMEEDECANREIYKYIAEDDTQKALDAKVKRNCSNSSKSSKSSGNFEDEAFYSCDELEREERARGSKRSAGAQSRGGSVSGVETSPNSNTSSSLSSTSNTLSPPSLVTTDETGTQTAATTPTTIIKRKTSSPSLTSRVAAKINEKTNNYRNRRAVAAAAAATANKMAKKQRKGQMSLTATDNGGAGAGIGTGAAGKRAEFYKQLSVERLHTSSIVRQPSDRRPDAGNQALRSNGTAATSADNTDDVQLRLPSGGAYPAGGGSGEASSGGIGKCGLLGRGARESNVPSSSDAAGDLGGTAATDANAQDAAEGKDARRERLHQHHQNKSAPVSVNRSESYKERLSQKRNRNSRRKTSDPSLTSRPK</sequence>
<feature type="compositionally biased region" description="Gly residues" evidence="1">
    <location>
        <begin position="750"/>
        <end position="771"/>
    </location>
</feature>
<feature type="compositionally biased region" description="Low complexity" evidence="1">
    <location>
        <begin position="781"/>
        <end position="802"/>
    </location>
</feature>
<feature type="region of interest" description="Disordered" evidence="1">
    <location>
        <begin position="158"/>
        <end position="317"/>
    </location>
</feature>
<keyword evidence="3" id="KW-1185">Reference proteome</keyword>
<feature type="compositionally biased region" description="Polar residues" evidence="1">
    <location>
        <begin position="115"/>
        <end position="132"/>
    </location>
</feature>